<protein>
    <submittedName>
        <fullName evidence="6">Uncharacterized protein</fullName>
    </submittedName>
</protein>
<dbReference type="EMBL" id="FO818640">
    <property type="protein sequence ID" value="CDM97955.1"/>
    <property type="molecule type" value="Genomic_DNA"/>
</dbReference>
<evidence type="ECO:0000256" key="5">
    <source>
        <dbReference type="SAM" id="Phobius"/>
    </source>
</evidence>
<dbReference type="AlphaFoldDB" id="A0A9P1KLG1"/>
<dbReference type="Pfam" id="PF04193">
    <property type="entry name" value="PQ-loop"/>
    <property type="match status" value="1"/>
</dbReference>
<evidence type="ECO:0000256" key="2">
    <source>
        <dbReference type="ARBA" id="ARBA00022692"/>
    </source>
</evidence>
<name>A0A9P1KLG1_9CYAN</name>
<reference evidence="6 7" key="1">
    <citation type="submission" date="2014-02" db="EMBL/GenBank/DDBJ databases">
        <authorList>
            <person name="Genoscope - CEA"/>
        </authorList>
    </citation>
    <scope>NUCLEOTIDE SEQUENCE [LARGE SCALE GENOMIC DNA]</scope>
    <source>
        <strain evidence="6 7">PCC 8005</strain>
    </source>
</reference>
<dbReference type="InterPro" id="IPR006603">
    <property type="entry name" value="PQ-loop_rpt"/>
</dbReference>
<feature type="transmembrane region" description="Helical" evidence="5">
    <location>
        <begin position="51"/>
        <end position="69"/>
    </location>
</feature>
<keyword evidence="4 5" id="KW-0472">Membrane</keyword>
<keyword evidence="3 5" id="KW-1133">Transmembrane helix</keyword>
<evidence type="ECO:0000256" key="4">
    <source>
        <dbReference type="ARBA" id="ARBA00023136"/>
    </source>
</evidence>
<dbReference type="Gene3D" id="1.20.1280.290">
    <property type="match status" value="1"/>
</dbReference>
<feature type="transmembrane region" description="Helical" evidence="5">
    <location>
        <begin position="20"/>
        <end position="39"/>
    </location>
</feature>
<evidence type="ECO:0000256" key="1">
    <source>
        <dbReference type="ARBA" id="ARBA00004141"/>
    </source>
</evidence>
<evidence type="ECO:0000313" key="7">
    <source>
        <dbReference type="Proteomes" id="UP000032946"/>
    </source>
</evidence>
<keyword evidence="2 5" id="KW-0812">Transmembrane</keyword>
<sequence>MGGIFIELSTGFAHQFMNTITGIGLLAGMLTTIAFLPQAIKTWKTKSTRDVSLGMFVIFCTGVFLSRNWV</sequence>
<accession>A0A9P1KLG1</accession>
<evidence type="ECO:0000313" key="6">
    <source>
        <dbReference type="EMBL" id="CDM97955.1"/>
    </source>
</evidence>
<comment type="subcellular location">
    <subcellularLocation>
        <location evidence="1">Membrane</location>
        <topology evidence="1">Multi-pass membrane protein</topology>
    </subcellularLocation>
</comment>
<proteinExistence type="predicted"/>
<dbReference type="GO" id="GO:0016020">
    <property type="term" value="C:membrane"/>
    <property type="evidence" value="ECO:0007669"/>
    <property type="project" value="UniProtKB-SubCell"/>
</dbReference>
<gene>
    <name evidence="6" type="ORF">ARTHRO_60556</name>
</gene>
<evidence type="ECO:0000256" key="3">
    <source>
        <dbReference type="ARBA" id="ARBA00022989"/>
    </source>
</evidence>
<dbReference type="Proteomes" id="UP000032946">
    <property type="component" value="Chromosome"/>
</dbReference>
<organism evidence="6 7">
    <name type="scientific">Limnospira indica PCC 8005</name>
    <dbReference type="NCBI Taxonomy" id="376219"/>
    <lineage>
        <taxon>Bacteria</taxon>
        <taxon>Bacillati</taxon>
        <taxon>Cyanobacteriota</taxon>
        <taxon>Cyanophyceae</taxon>
        <taxon>Oscillatoriophycideae</taxon>
        <taxon>Oscillatoriales</taxon>
        <taxon>Sirenicapillariaceae</taxon>
        <taxon>Limnospira</taxon>
    </lineage>
</organism>
<keyword evidence="7" id="KW-1185">Reference proteome</keyword>